<protein>
    <submittedName>
        <fullName evidence="3">CLUMA_CG011596, isoform A</fullName>
    </submittedName>
</protein>
<organism evidence="3 4">
    <name type="scientific">Clunio marinus</name>
    <dbReference type="NCBI Taxonomy" id="568069"/>
    <lineage>
        <taxon>Eukaryota</taxon>
        <taxon>Metazoa</taxon>
        <taxon>Ecdysozoa</taxon>
        <taxon>Arthropoda</taxon>
        <taxon>Hexapoda</taxon>
        <taxon>Insecta</taxon>
        <taxon>Pterygota</taxon>
        <taxon>Neoptera</taxon>
        <taxon>Endopterygota</taxon>
        <taxon>Diptera</taxon>
        <taxon>Nematocera</taxon>
        <taxon>Chironomoidea</taxon>
        <taxon>Chironomidae</taxon>
        <taxon>Clunio</taxon>
    </lineage>
</organism>
<feature type="domain" description="CS" evidence="2">
    <location>
        <begin position="1"/>
        <end position="84"/>
    </location>
</feature>
<name>A0A1J1IIF2_9DIPT</name>
<sequence>MSVRHDWYQTDEKIVITVLLKNAVEKCYQCTISNDSVLLTAENYELKLELLNPIDPDKSTHKATPNKVEITLFKRDFGRWSTLERKIEQPSAPVVKKKQPNDWEKLTKEIEKSEDKEEGDAAVNALFKKIYESGTEEQRRAMNKSFMESGGTVLSTNWEDVKKDTVDVKPPDGCEFRKWDS</sequence>
<dbReference type="Gene3D" id="2.60.40.790">
    <property type="match status" value="1"/>
</dbReference>
<dbReference type="InterPro" id="IPR044563">
    <property type="entry name" value="Sgt1-like"/>
</dbReference>
<dbReference type="EMBL" id="CVRI01000047">
    <property type="protein sequence ID" value="CRK98233.1"/>
    <property type="molecule type" value="Genomic_DNA"/>
</dbReference>
<feature type="domain" description="SGS" evidence="1">
    <location>
        <begin position="91"/>
        <end position="181"/>
    </location>
</feature>
<proteinExistence type="predicted"/>
<evidence type="ECO:0000313" key="3">
    <source>
        <dbReference type="EMBL" id="CRK98233.1"/>
    </source>
</evidence>
<dbReference type="SUPFAM" id="SSF49764">
    <property type="entry name" value="HSP20-like chaperones"/>
    <property type="match status" value="1"/>
</dbReference>
<accession>A0A1J1IIF2</accession>
<dbReference type="InterPro" id="IPR007052">
    <property type="entry name" value="CS_dom"/>
</dbReference>
<reference evidence="3 4" key="1">
    <citation type="submission" date="2015-04" db="EMBL/GenBank/DDBJ databases">
        <authorList>
            <person name="Syromyatnikov M.Y."/>
            <person name="Popov V.N."/>
        </authorList>
    </citation>
    <scope>NUCLEOTIDE SEQUENCE [LARGE SCALE GENOMIC DNA]</scope>
</reference>
<dbReference type="Pfam" id="PF04969">
    <property type="entry name" value="CS"/>
    <property type="match status" value="1"/>
</dbReference>
<dbReference type="AlphaFoldDB" id="A0A1J1IIF2"/>
<dbReference type="InterPro" id="IPR007699">
    <property type="entry name" value="SGS_dom"/>
</dbReference>
<dbReference type="OrthoDB" id="1898560at2759"/>
<evidence type="ECO:0000259" key="1">
    <source>
        <dbReference type="PROSITE" id="PS51048"/>
    </source>
</evidence>
<dbReference type="Proteomes" id="UP000183832">
    <property type="component" value="Unassembled WGS sequence"/>
</dbReference>
<keyword evidence="4" id="KW-1185">Reference proteome</keyword>
<dbReference type="CDD" id="cd06466">
    <property type="entry name" value="p23_CS_SGT1_like"/>
    <property type="match status" value="1"/>
</dbReference>
<evidence type="ECO:0000313" key="4">
    <source>
        <dbReference type="Proteomes" id="UP000183832"/>
    </source>
</evidence>
<dbReference type="PROSITE" id="PS51048">
    <property type="entry name" value="SGS"/>
    <property type="match status" value="1"/>
</dbReference>
<evidence type="ECO:0000259" key="2">
    <source>
        <dbReference type="PROSITE" id="PS51203"/>
    </source>
</evidence>
<dbReference type="Pfam" id="PF05002">
    <property type="entry name" value="SGS"/>
    <property type="match status" value="1"/>
</dbReference>
<dbReference type="PANTHER" id="PTHR45862">
    <property type="entry name" value="PROTEIN SGT1 HOMOLOG"/>
    <property type="match status" value="1"/>
</dbReference>
<gene>
    <name evidence="3" type="ORF">CLUMA_CG011596</name>
</gene>
<dbReference type="InterPro" id="IPR008978">
    <property type="entry name" value="HSP20-like_chaperone"/>
</dbReference>
<dbReference type="PROSITE" id="PS51203">
    <property type="entry name" value="CS"/>
    <property type="match status" value="1"/>
</dbReference>
<dbReference type="STRING" id="568069.A0A1J1IIF2"/>
<dbReference type="GO" id="GO:0051087">
    <property type="term" value="F:protein-folding chaperone binding"/>
    <property type="evidence" value="ECO:0007669"/>
    <property type="project" value="InterPro"/>
</dbReference>